<evidence type="ECO:0008006" key="4">
    <source>
        <dbReference type="Google" id="ProtNLM"/>
    </source>
</evidence>
<evidence type="ECO:0000313" key="3">
    <source>
        <dbReference type="Proteomes" id="UP000253790"/>
    </source>
</evidence>
<reference evidence="2 3" key="1">
    <citation type="submission" date="2018-07" db="EMBL/GenBank/DDBJ databases">
        <title>Complete genome sequencing of Ornithinimicrobium sp. AMA3305.</title>
        <authorList>
            <person name="Bae J.-W."/>
        </authorList>
    </citation>
    <scope>NUCLEOTIDE SEQUENCE [LARGE SCALE GENOMIC DNA]</scope>
    <source>
        <strain evidence="2 3">AMA3305</strain>
    </source>
</reference>
<dbReference type="Proteomes" id="UP000253790">
    <property type="component" value="Chromosome"/>
</dbReference>
<keyword evidence="3" id="KW-1185">Reference proteome</keyword>
<dbReference type="KEGG" id="orn:DV701_13635"/>
<feature type="region of interest" description="Disordered" evidence="1">
    <location>
        <begin position="1"/>
        <end position="32"/>
    </location>
</feature>
<proteinExistence type="predicted"/>
<name>A0A345NPR4_9MICO</name>
<protein>
    <recommendedName>
        <fullName evidence="4">Transcriptional regulator, AbiEi antitoxin, Type IV TA system</fullName>
    </recommendedName>
</protein>
<evidence type="ECO:0000256" key="1">
    <source>
        <dbReference type="SAM" id="MobiDB-lite"/>
    </source>
</evidence>
<evidence type="ECO:0000313" key="2">
    <source>
        <dbReference type="EMBL" id="AXH97022.1"/>
    </source>
</evidence>
<accession>A0A345NPR4</accession>
<organism evidence="2 3">
    <name type="scientific">Ornithinimicrobium avium</name>
    <dbReference type="NCBI Taxonomy" id="2283195"/>
    <lineage>
        <taxon>Bacteria</taxon>
        <taxon>Bacillati</taxon>
        <taxon>Actinomycetota</taxon>
        <taxon>Actinomycetes</taxon>
        <taxon>Micrococcales</taxon>
        <taxon>Ornithinimicrobiaceae</taxon>
        <taxon>Ornithinimicrobium</taxon>
    </lineage>
</organism>
<dbReference type="EMBL" id="CP031229">
    <property type="protein sequence ID" value="AXH97022.1"/>
    <property type="molecule type" value="Genomic_DNA"/>
</dbReference>
<dbReference type="AlphaFoldDB" id="A0A345NPR4"/>
<gene>
    <name evidence="2" type="ORF">DV701_13635</name>
</gene>
<dbReference type="OrthoDB" id="3209715at2"/>
<sequence>MQGPGWNVAKQSAQEDGGPGSGPIGAGTSADRLDRRARIGGELARLRGGVALRQDLLSAGLTRHDIDGQVRRRLWHRGGKHTICIDGREPTGEGLLWRALWESGPRSVLDGPTALIAAGLTSWTEDLIHVTVPRNATYRRLPGVRHHVLRDLGPRVTTGLRRTKPEVALVRAAEWARSDRAAATLLAMAVQQRLVSTTALLERWECVGRSRRRSVLDGVIKDICDGAHSINELDVSRACRGAGLPEPSRQAVRTGPGGRVYLDLFWEGEDVHAEIHGAHHFVGLKVVDDSLRLNDLAITSDTMISLQIPVLGWRISPAPFLDQIRAAIEEGRRRRRRRAG</sequence>